<sequence length="79" mass="9253">MGTEVVESKKIAKKKTTLAFDEDVYQVLKLVSVYLNRDMTEIIEEAVVAWLVQNKEKLPKELQPKIEEINKRFFPNNSR</sequence>
<accession>A0A157SZ44</accession>
<dbReference type="InterPro" id="IPR054029">
    <property type="entry name" value="RH3_dom"/>
</dbReference>
<dbReference type="AlphaFoldDB" id="A0A157SZ44"/>
<proteinExistence type="predicted"/>
<feature type="domain" description="RH3" evidence="1">
    <location>
        <begin position="7"/>
        <end position="72"/>
    </location>
</feature>
<reference evidence="3" key="1">
    <citation type="submission" date="2016-04" db="EMBL/GenBank/DDBJ databases">
        <authorList>
            <person name="Shah S.A."/>
            <person name="Garrett R.A."/>
        </authorList>
    </citation>
    <scope>NUCLEOTIDE SEQUENCE [LARGE SCALE GENOMIC DNA]</scope>
    <source>
        <strain evidence="3">ATCC 35091 / DSM 1616 / JCM 8930 / NBRC 15331 / P1</strain>
    </source>
</reference>
<evidence type="ECO:0000313" key="3">
    <source>
        <dbReference type="Proteomes" id="UP000076770"/>
    </source>
</evidence>
<name>A0A157SZ44_SACSO</name>
<dbReference type="Proteomes" id="UP000076770">
    <property type="component" value="Chromosome i"/>
</dbReference>
<evidence type="ECO:0000259" key="1">
    <source>
        <dbReference type="Pfam" id="PF22180"/>
    </source>
</evidence>
<protein>
    <submittedName>
        <fullName evidence="2">Fuselloviral protein SSV2p15</fullName>
    </submittedName>
</protein>
<gene>
    <name evidence="2" type="ORF">SSOP1_0696</name>
</gene>
<dbReference type="Gene3D" id="1.10.1220.150">
    <property type="match status" value="1"/>
</dbReference>
<dbReference type="Pfam" id="PF22180">
    <property type="entry name" value="RH3_dom"/>
    <property type="match status" value="1"/>
</dbReference>
<evidence type="ECO:0000313" key="2">
    <source>
        <dbReference type="EMBL" id="SAI84250.1"/>
    </source>
</evidence>
<dbReference type="EMBL" id="LT549890">
    <property type="protein sequence ID" value="SAI84250.1"/>
    <property type="molecule type" value="Genomic_DNA"/>
</dbReference>
<organism evidence="2 3">
    <name type="scientific">Saccharolobus solfataricus</name>
    <name type="common">Sulfolobus solfataricus</name>
    <dbReference type="NCBI Taxonomy" id="2287"/>
    <lineage>
        <taxon>Archaea</taxon>
        <taxon>Thermoproteota</taxon>
        <taxon>Thermoprotei</taxon>
        <taxon>Sulfolobales</taxon>
        <taxon>Sulfolobaceae</taxon>
        <taxon>Saccharolobus</taxon>
    </lineage>
</organism>